<feature type="transmembrane region" description="Helical" evidence="1">
    <location>
        <begin position="240"/>
        <end position="258"/>
    </location>
</feature>
<dbReference type="PANTHER" id="PTHR19353">
    <property type="entry name" value="FATTY ACID DESATURASE 2"/>
    <property type="match status" value="1"/>
</dbReference>
<proteinExistence type="predicted"/>
<organism evidence="3 4">
    <name type="scientific">Pontibacter lucknowensis</name>
    <dbReference type="NCBI Taxonomy" id="1077936"/>
    <lineage>
        <taxon>Bacteria</taxon>
        <taxon>Pseudomonadati</taxon>
        <taxon>Bacteroidota</taxon>
        <taxon>Cytophagia</taxon>
        <taxon>Cytophagales</taxon>
        <taxon>Hymenobacteraceae</taxon>
        <taxon>Pontibacter</taxon>
    </lineage>
</organism>
<feature type="transmembrane region" description="Helical" evidence="1">
    <location>
        <begin position="164"/>
        <end position="181"/>
    </location>
</feature>
<feature type="transmembrane region" description="Helical" evidence="1">
    <location>
        <begin position="42"/>
        <end position="61"/>
    </location>
</feature>
<keyword evidence="4" id="KW-1185">Reference proteome</keyword>
<sequence>MKLKGKVKFVNKDKNLFFPTLRKRVDAYFSENNLPKSGNSRLLIKSIILMLLYVVPFAVLLTFTPHVAISLVLWLVMGVGVAGVAMSVMHDANHGAFSKNKTMNYLMAHSVNLLGASAFNWKLQHNILHHTYTNVVEMDEDIDDMVFMRFSPHTKVRFYHKLQWVYAFFFYGLLTLYWVIIKDFVQFFKYIKSGVNANSKSDNTVAFSKIIAFKLFYFFSILVAPTLIFGIPLWEVLLGFFLMHFVAGMILSTVFQLAHTVEGTHHPLPSETGVIENDWAIHQLSTTANFARKSKWLSWYVGGLNFQIEHHLFPRISHVHYPAIAEIVKQTASEFNLTYIESKTFLQAVRSHLNTLHRFGRLRLPNLNEVMA</sequence>
<evidence type="ECO:0000259" key="2">
    <source>
        <dbReference type="Pfam" id="PF00487"/>
    </source>
</evidence>
<dbReference type="PIRSF" id="PIRSF015921">
    <property type="entry name" value="FA_sphinglp_des"/>
    <property type="match status" value="1"/>
</dbReference>
<feature type="transmembrane region" description="Helical" evidence="1">
    <location>
        <begin position="215"/>
        <end position="234"/>
    </location>
</feature>
<name>A0A1N6YBQ8_9BACT</name>
<dbReference type="GO" id="GO:0008610">
    <property type="term" value="P:lipid biosynthetic process"/>
    <property type="evidence" value="ECO:0007669"/>
    <property type="project" value="UniProtKB-ARBA"/>
</dbReference>
<dbReference type="EMBL" id="FTNM01000003">
    <property type="protein sequence ID" value="SIR12014.1"/>
    <property type="molecule type" value="Genomic_DNA"/>
</dbReference>
<evidence type="ECO:0000313" key="3">
    <source>
        <dbReference type="EMBL" id="SIR12014.1"/>
    </source>
</evidence>
<evidence type="ECO:0000313" key="4">
    <source>
        <dbReference type="Proteomes" id="UP000185924"/>
    </source>
</evidence>
<dbReference type="RefSeq" id="WP_076422286.1">
    <property type="nucleotide sequence ID" value="NZ_FTNM01000003.1"/>
</dbReference>
<protein>
    <submittedName>
        <fullName evidence="3">Linoleoyl-CoA desaturase</fullName>
    </submittedName>
</protein>
<accession>A0A1N6YBQ8</accession>
<dbReference type="InterPro" id="IPR005804">
    <property type="entry name" value="FA_desaturase_dom"/>
</dbReference>
<gene>
    <name evidence="3" type="ORF">SAMN05421545_2400</name>
</gene>
<dbReference type="AlphaFoldDB" id="A0A1N6YBQ8"/>
<dbReference type="CDD" id="cd03506">
    <property type="entry name" value="Delta6-FADS-like"/>
    <property type="match status" value="1"/>
</dbReference>
<keyword evidence="1" id="KW-0472">Membrane</keyword>
<evidence type="ECO:0000256" key="1">
    <source>
        <dbReference type="SAM" id="Phobius"/>
    </source>
</evidence>
<reference evidence="4" key="1">
    <citation type="submission" date="2017-01" db="EMBL/GenBank/DDBJ databases">
        <authorList>
            <person name="Varghese N."/>
            <person name="Submissions S."/>
        </authorList>
    </citation>
    <scope>NUCLEOTIDE SEQUENCE [LARGE SCALE GENOMIC DNA]</scope>
    <source>
        <strain evidence="4">DM9</strain>
    </source>
</reference>
<feature type="domain" description="Fatty acid desaturase" evidence="2">
    <location>
        <begin position="71"/>
        <end position="341"/>
    </location>
</feature>
<dbReference type="OrthoDB" id="104711at2"/>
<keyword evidence="1" id="KW-0812">Transmembrane</keyword>
<dbReference type="PANTHER" id="PTHR19353:SF19">
    <property type="entry name" value="DELTA(5) FATTY ACID DESATURASE C-RELATED"/>
    <property type="match status" value="1"/>
</dbReference>
<dbReference type="GO" id="GO:0016020">
    <property type="term" value="C:membrane"/>
    <property type="evidence" value="ECO:0007669"/>
    <property type="project" value="TreeGrafter"/>
</dbReference>
<dbReference type="Pfam" id="PF00487">
    <property type="entry name" value="FA_desaturase"/>
    <property type="match status" value="1"/>
</dbReference>
<dbReference type="STRING" id="1077936.SAMN05421545_2400"/>
<dbReference type="Proteomes" id="UP000185924">
    <property type="component" value="Unassembled WGS sequence"/>
</dbReference>
<dbReference type="GO" id="GO:0016717">
    <property type="term" value="F:oxidoreductase activity, acting on paired donors, with oxidation of a pair of donors resulting in the reduction of molecular oxygen to two molecules of water"/>
    <property type="evidence" value="ECO:0007669"/>
    <property type="project" value="TreeGrafter"/>
</dbReference>
<keyword evidence="1" id="KW-1133">Transmembrane helix</keyword>
<feature type="transmembrane region" description="Helical" evidence="1">
    <location>
        <begin position="67"/>
        <end position="90"/>
    </location>
</feature>
<dbReference type="InterPro" id="IPR012171">
    <property type="entry name" value="Fatty_acid_desaturase"/>
</dbReference>